<feature type="region of interest" description="Disordered" evidence="1">
    <location>
        <begin position="110"/>
        <end position="133"/>
    </location>
</feature>
<proteinExistence type="predicted"/>
<keyword evidence="2" id="KW-0812">Transmembrane</keyword>
<keyword evidence="4" id="KW-1185">Reference proteome</keyword>
<name>A0ABZ1YNJ1_9NOCA</name>
<feature type="transmembrane region" description="Helical" evidence="2">
    <location>
        <begin position="79"/>
        <end position="105"/>
    </location>
</feature>
<evidence type="ECO:0000256" key="2">
    <source>
        <dbReference type="SAM" id="Phobius"/>
    </source>
</evidence>
<sequence>MARLLTTALSTGVGVGMFSTVVPGSIWPGEAKLTAPLFCSAPYREPVVVSDTFHDSEGTSVNFTLYCVTDRGAVTDEGFILPFLVLMAVHIAIITAVAFLVGLWIRRSTSPPPDPQTTAFEPLTYGPHEPDPI</sequence>
<evidence type="ECO:0008006" key="5">
    <source>
        <dbReference type="Google" id="ProtNLM"/>
    </source>
</evidence>
<keyword evidence="2" id="KW-0472">Membrane</keyword>
<reference evidence="3" key="1">
    <citation type="submission" date="2022-10" db="EMBL/GenBank/DDBJ databases">
        <title>The complete genomes of actinobacterial strains from the NBC collection.</title>
        <authorList>
            <person name="Joergensen T.S."/>
            <person name="Alvarez Arevalo M."/>
            <person name="Sterndorff E.B."/>
            <person name="Faurdal D."/>
            <person name="Vuksanovic O."/>
            <person name="Mourched A.-S."/>
            <person name="Charusanti P."/>
            <person name="Shaw S."/>
            <person name="Blin K."/>
            <person name="Weber T."/>
        </authorList>
    </citation>
    <scope>NUCLEOTIDE SEQUENCE</scope>
    <source>
        <strain evidence="3">NBC_01482</strain>
    </source>
</reference>
<evidence type="ECO:0000313" key="3">
    <source>
        <dbReference type="EMBL" id="WUV44653.1"/>
    </source>
</evidence>
<accession>A0ABZ1YNJ1</accession>
<protein>
    <recommendedName>
        <fullName evidence="5">Secreted protein</fullName>
    </recommendedName>
</protein>
<evidence type="ECO:0000313" key="4">
    <source>
        <dbReference type="Proteomes" id="UP001432062"/>
    </source>
</evidence>
<organism evidence="3 4">
    <name type="scientific">Nocardia vinacea</name>
    <dbReference type="NCBI Taxonomy" id="96468"/>
    <lineage>
        <taxon>Bacteria</taxon>
        <taxon>Bacillati</taxon>
        <taxon>Actinomycetota</taxon>
        <taxon>Actinomycetes</taxon>
        <taxon>Mycobacteriales</taxon>
        <taxon>Nocardiaceae</taxon>
        <taxon>Nocardia</taxon>
    </lineage>
</organism>
<keyword evidence="2" id="KW-1133">Transmembrane helix</keyword>
<dbReference type="RefSeq" id="WP_327098060.1">
    <property type="nucleotide sequence ID" value="NZ_CP109149.1"/>
</dbReference>
<dbReference type="Proteomes" id="UP001432062">
    <property type="component" value="Chromosome"/>
</dbReference>
<dbReference type="EMBL" id="CP109441">
    <property type="protein sequence ID" value="WUV44653.1"/>
    <property type="molecule type" value="Genomic_DNA"/>
</dbReference>
<evidence type="ECO:0000256" key="1">
    <source>
        <dbReference type="SAM" id="MobiDB-lite"/>
    </source>
</evidence>
<gene>
    <name evidence="3" type="ORF">OG563_36640</name>
</gene>